<dbReference type="Proteomes" id="UP000516160">
    <property type="component" value="Chromosome"/>
</dbReference>
<dbReference type="EMBL" id="CP058559">
    <property type="protein sequence ID" value="QNO13599.1"/>
    <property type="molecule type" value="Genomic_DNA"/>
</dbReference>
<reference evidence="2 3" key="1">
    <citation type="submission" date="2020-07" db="EMBL/GenBank/DDBJ databases">
        <title>Alkalicella. sp. LB2 genome.</title>
        <authorList>
            <person name="Postec A."/>
            <person name="Quemeneur M."/>
        </authorList>
    </citation>
    <scope>NUCLEOTIDE SEQUENCE [LARGE SCALE GENOMIC DNA]</scope>
    <source>
        <strain evidence="2 3">LB2</strain>
    </source>
</reference>
<dbReference type="NCBIfam" id="TIGR03936">
    <property type="entry name" value="sam_1_link_chp"/>
    <property type="match status" value="1"/>
</dbReference>
<evidence type="ECO:0000313" key="2">
    <source>
        <dbReference type="EMBL" id="QNO13599.1"/>
    </source>
</evidence>
<name>A0A7G9W4I7_ALKCA</name>
<dbReference type="Pfam" id="PF10105">
    <property type="entry name" value="DUF2344"/>
    <property type="match status" value="1"/>
</dbReference>
<evidence type="ECO:0000259" key="1">
    <source>
        <dbReference type="Pfam" id="PF10105"/>
    </source>
</evidence>
<gene>
    <name evidence="2" type="ORF">HYG86_01850</name>
</gene>
<dbReference type="InterPro" id="IPR018768">
    <property type="entry name" value="DUF2344"/>
</dbReference>
<sequence length="216" mass="24807">MHKYWLKYAKGENVRFISHLDLLRAMDRAIRRAGVPIAYSQGFNPHPKLSFATPLSVGVVSHGDYLEMELTEELEPQDIMETMNPKLPEGIEILEMEKLDGRKPTLGAIVAATLYKVEIKDDLDNQIQELLNEKELMIERTNKKGTKIIDIRPLIYNIYTKGNCIYMLLATSSSANVKPKEVLNLLSIDNPNIDKEETFCRDENEKFITPLEWLKN</sequence>
<dbReference type="RefSeq" id="WP_213167268.1">
    <property type="nucleotide sequence ID" value="NZ_CP058559.1"/>
</dbReference>
<organism evidence="2 3">
    <name type="scientific">Alkalicella caledoniensis</name>
    <dbReference type="NCBI Taxonomy" id="2731377"/>
    <lineage>
        <taxon>Bacteria</taxon>
        <taxon>Bacillati</taxon>
        <taxon>Bacillota</taxon>
        <taxon>Clostridia</taxon>
        <taxon>Eubacteriales</taxon>
        <taxon>Proteinivoracaceae</taxon>
        <taxon>Alkalicella</taxon>
    </lineage>
</organism>
<keyword evidence="3" id="KW-1185">Reference proteome</keyword>
<dbReference type="AlphaFoldDB" id="A0A7G9W4I7"/>
<protein>
    <submittedName>
        <fullName evidence="2">DUF2344 domain-containing protein</fullName>
    </submittedName>
</protein>
<evidence type="ECO:0000313" key="3">
    <source>
        <dbReference type="Proteomes" id="UP000516160"/>
    </source>
</evidence>
<dbReference type="KEGG" id="acae:HYG86_01850"/>
<feature type="domain" description="DUF2344" evidence="1">
    <location>
        <begin position="3"/>
        <end position="179"/>
    </location>
</feature>
<accession>A0A7G9W4I7</accession>
<proteinExistence type="predicted"/>